<dbReference type="OrthoDB" id="5432066at2"/>
<keyword evidence="2" id="KW-1185">Reference proteome</keyword>
<organism evidence="1 2">
    <name type="scientific">Desulfurivibrio alkaliphilus (strain DSM 19089 / UNIQEM U267 / AHT2)</name>
    <dbReference type="NCBI Taxonomy" id="589865"/>
    <lineage>
        <taxon>Bacteria</taxon>
        <taxon>Pseudomonadati</taxon>
        <taxon>Thermodesulfobacteriota</taxon>
        <taxon>Desulfobulbia</taxon>
        <taxon>Desulfobulbales</taxon>
        <taxon>Desulfobulbaceae</taxon>
        <taxon>Desulfurivibrio</taxon>
    </lineage>
</organism>
<dbReference type="AlphaFoldDB" id="D6Z6Q7"/>
<sequence length="70" mass="8133">MAAQENNQPKRRRRRKSSFVCHCCRQTLPYCLNCPCGFEICEACFKDNLWGLSNGPTWICPDCGRVRMTM</sequence>
<reference evidence="2" key="1">
    <citation type="submission" date="2010-02" db="EMBL/GenBank/DDBJ databases">
        <title>Complete sequence of Desulfurivibrio alkaliphilus AHT2.</title>
        <authorList>
            <consortium name="US DOE Joint Genome Institute"/>
            <person name="Pitluck S."/>
            <person name="Chertkov O."/>
            <person name="Detter J.C."/>
            <person name="Han C."/>
            <person name="Tapia R."/>
            <person name="Larimer F."/>
            <person name="Land M."/>
            <person name="Hauser L."/>
            <person name="Kyrpides N."/>
            <person name="Mikhailova N."/>
            <person name="Sorokin D.Y."/>
            <person name="Muyzer G."/>
            <person name="Woyke T."/>
        </authorList>
    </citation>
    <scope>NUCLEOTIDE SEQUENCE [LARGE SCALE GENOMIC DNA]</scope>
    <source>
        <strain evidence="2">DSM 19089 / UNIQEM U267 / AHT2</strain>
    </source>
</reference>
<protein>
    <submittedName>
        <fullName evidence="1">Uncharacterized protein</fullName>
    </submittedName>
</protein>
<accession>D6Z6Q7</accession>
<gene>
    <name evidence="1" type="ordered locus">DaAHT2_0305</name>
</gene>
<dbReference type="EMBL" id="CP001940">
    <property type="protein sequence ID" value="ADH85016.1"/>
    <property type="molecule type" value="Genomic_DNA"/>
</dbReference>
<dbReference type="KEGG" id="dak:DaAHT2_0305"/>
<dbReference type="eggNOG" id="ENOG50338HQ">
    <property type="taxonomic scope" value="Bacteria"/>
</dbReference>
<dbReference type="Proteomes" id="UP000001508">
    <property type="component" value="Chromosome"/>
</dbReference>
<proteinExistence type="predicted"/>
<evidence type="ECO:0000313" key="2">
    <source>
        <dbReference type="Proteomes" id="UP000001508"/>
    </source>
</evidence>
<name>D6Z6Q7_DESAT</name>
<dbReference type="HOGENOM" id="CLU_198875_0_0_7"/>
<dbReference type="STRING" id="589865.DaAHT2_0305"/>
<dbReference type="InParanoid" id="D6Z6Q7"/>
<dbReference type="RefSeq" id="WP_013162547.1">
    <property type="nucleotide sequence ID" value="NC_014216.1"/>
</dbReference>
<evidence type="ECO:0000313" key="1">
    <source>
        <dbReference type="EMBL" id="ADH85016.1"/>
    </source>
</evidence>